<evidence type="ECO:0000256" key="1">
    <source>
        <dbReference type="SAM" id="Phobius"/>
    </source>
</evidence>
<reference evidence="2" key="2">
    <citation type="journal article" date="2023" name="Proc. Natl. Acad. Sci. U.S.A.">
        <title>A global phylogenomic analysis of the shiitake genus Lentinula.</title>
        <authorList>
            <person name="Sierra-Patev S."/>
            <person name="Min B."/>
            <person name="Naranjo-Ortiz M."/>
            <person name="Looney B."/>
            <person name="Konkel Z."/>
            <person name="Slot J.C."/>
            <person name="Sakamoto Y."/>
            <person name="Steenwyk J.L."/>
            <person name="Rokas A."/>
            <person name="Carro J."/>
            <person name="Camarero S."/>
            <person name="Ferreira P."/>
            <person name="Molpeceres G."/>
            <person name="Ruiz-Duenas F.J."/>
            <person name="Serrano A."/>
            <person name="Henrissat B."/>
            <person name="Drula E."/>
            <person name="Hughes K.W."/>
            <person name="Mata J.L."/>
            <person name="Ishikawa N.K."/>
            <person name="Vargas-Isla R."/>
            <person name="Ushijima S."/>
            <person name="Smith C.A."/>
            <person name="Donoghue J."/>
            <person name="Ahrendt S."/>
            <person name="Andreopoulos W."/>
            <person name="He G."/>
            <person name="LaButti K."/>
            <person name="Lipzen A."/>
            <person name="Ng V."/>
            <person name="Riley R."/>
            <person name="Sandor L."/>
            <person name="Barry K."/>
            <person name="Martinez A.T."/>
            <person name="Xiao Y."/>
            <person name="Gibbons J.G."/>
            <person name="Terashima K."/>
            <person name="Grigoriev I.V."/>
            <person name="Hibbett D."/>
        </authorList>
    </citation>
    <scope>NUCLEOTIDE SEQUENCE</scope>
    <source>
        <strain evidence="2">ET3784</strain>
    </source>
</reference>
<dbReference type="Proteomes" id="UP001176059">
    <property type="component" value="Unassembled WGS sequence"/>
</dbReference>
<keyword evidence="3" id="KW-1185">Reference proteome</keyword>
<comment type="caution">
    <text evidence="2">The sequence shown here is derived from an EMBL/GenBank/DDBJ whole genome shotgun (WGS) entry which is preliminary data.</text>
</comment>
<dbReference type="EMBL" id="JANVFO010000098">
    <property type="protein sequence ID" value="KAJ3713483.1"/>
    <property type="molecule type" value="Genomic_DNA"/>
</dbReference>
<organism evidence="2 3">
    <name type="scientific">Lentinula guzmanii</name>
    <dbReference type="NCBI Taxonomy" id="2804957"/>
    <lineage>
        <taxon>Eukaryota</taxon>
        <taxon>Fungi</taxon>
        <taxon>Dikarya</taxon>
        <taxon>Basidiomycota</taxon>
        <taxon>Agaricomycotina</taxon>
        <taxon>Agaricomycetes</taxon>
        <taxon>Agaricomycetidae</taxon>
        <taxon>Agaricales</taxon>
        <taxon>Marasmiineae</taxon>
        <taxon>Omphalotaceae</taxon>
        <taxon>Lentinula</taxon>
    </lineage>
</organism>
<name>A0AA38MUQ5_9AGAR</name>
<gene>
    <name evidence="2" type="ORF">DFJ43DRAFT_1105052</name>
</gene>
<proteinExistence type="predicted"/>
<dbReference type="AlphaFoldDB" id="A0AA38MUQ5"/>
<feature type="transmembrane region" description="Helical" evidence="1">
    <location>
        <begin position="61"/>
        <end position="81"/>
    </location>
</feature>
<protein>
    <submittedName>
        <fullName evidence="2">Uncharacterized protein</fullName>
    </submittedName>
</protein>
<evidence type="ECO:0000313" key="3">
    <source>
        <dbReference type="Proteomes" id="UP001176059"/>
    </source>
</evidence>
<keyword evidence="1" id="KW-0812">Transmembrane</keyword>
<feature type="transmembrane region" description="Helical" evidence="1">
    <location>
        <begin position="6"/>
        <end position="24"/>
    </location>
</feature>
<keyword evidence="1" id="KW-0472">Membrane</keyword>
<reference evidence="2" key="1">
    <citation type="submission" date="2022-08" db="EMBL/GenBank/DDBJ databases">
        <authorList>
            <consortium name="DOE Joint Genome Institute"/>
            <person name="Min B."/>
            <person name="Sierra-Patev S."/>
            <person name="Naranjo-Ortiz M."/>
            <person name="Looney B."/>
            <person name="Konkel Z."/>
            <person name="Slot J.C."/>
            <person name="Sakamoto Y."/>
            <person name="Steenwyk J.L."/>
            <person name="Rokas A."/>
            <person name="Carro J."/>
            <person name="Camarero S."/>
            <person name="Ferreira P."/>
            <person name="Molpeceres G."/>
            <person name="Ruiz-duenas F.J."/>
            <person name="Serrano A."/>
            <person name="Henrissat B."/>
            <person name="Drula E."/>
            <person name="Hughes K.W."/>
            <person name="Mata J.L."/>
            <person name="Ishikawa N.K."/>
            <person name="Vargas-Isla R."/>
            <person name="Ushijima S."/>
            <person name="Smith C.A."/>
            <person name="Ahrendt S."/>
            <person name="Andreopoulos W."/>
            <person name="He G."/>
            <person name="LaButti K."/>
            <person name="Lipzen A."/>
            <person name="Ng V."/>
            <person name="Riley R."/>
            <person name="Sandor L."/>
            <person name="Barry K."/>
            <person name="Martinez A.T."/>
            <person name="Xiao Y."/>
            <person name="Gibbons J.G."/>
            <person name="Terashima K."/>
            <person name="Hibbett D.S."/>
            <person name="Grigoriev I.V."/>
        </authorList>
    </citation>
    <scope>NUCLEOTIDE SEQUENCE</scope>
    <source>
        <strain evidence="2">ET3784</strain>
    </source>
</reference>
<evidence type="ECO:0000313" key="2">
    <source>
        <dbReference type="EMBL" id="KAJ3713483.1"/>
    </source>
</evidence>
<accession>A0AA38MUQ5</accession>
<sequence length="114" mass="13328">MLSNTYVVLVLVIIRLLILERYALFPWRIFYYMRLSFRLSLFLCYYHSLACPPTMSFAMRFNLILVALSLCFTGTIGHLALTLSQHFTSTVSTDCCTYRQSTSPKFLLPFSFWI</sequence>
<keyword evidence="1" id="KW-1133">Transmembrane helix</keyword>